<reference evidence="3" key="1">
    <citation type="submission" date="2025-08" db="UniProtKB">
        <authorList>
            <consortium name="RefSeq"/>
        </authorList>
    </citation>
    <scope>IDENTIFICATION</scope>
    <source>
        <strain evidence="3">Nigerian</strain>
        <tissue evidence="3">Liver and blood</tissue>
    </source>
</reference>
<protein>
    <submittedName>
        <fullName evidence="3">Uncharacterized protein LOC105945479 isoform X2</fullName>
    </submittedName>
</protein>
<dbReference type="OMA" id="CEWVEAG"/>
<evidence type="ECO:0000313" key="2">
    <source>
        <dbReference type="Proteomes" id="UP000008143"/>
    </source>
</evidence>
<feature type="compositionally biased region" description="Acidic residues" evidence="1">
    <location>
        <begin position="67"/>
        <end position="79"/>
    </location>
</feature>
<dbReference type="Xenbase" id="XB-GENE-29088723">
    <property type="gene designation" value="LOC105945479"/>
</dbReference>
<evidence type="ECO:0000313" key="4">
    <source>
        <dbReference type="Xenbase" id="XB-GENE-29088723"/>
    </source>
</evidence>
<dbReference type="RefSeq" id="XP_012809049.2">
    <property type="nucleotide sequence ID" value="XM_012953595.3"/>
</dbReference>
<feature type="region of interest" description="Disordered" evidence="1">
    <location>
        <begin position="39"/>
        <end position="279"/>
    </location>
</feature>
<evidence type="ECO:0000313" key="3">
    <source>
        <dbReference type="RefSeq" id="XP_012809049.2"/>
    </source>
</evidence>
<dbReference type="GeneID" id="105945479"/>
<feature type="compositionally biased region" description="Basic and acidic residues" evidence="1">
    <location>
        <begin position="373"/>
        <end position="387"/>
    </location>
</feature>
<feature type="region of interest" description="Disordered" evidence="1">
    <location>
        <begin position="373"/>
        <end position="409"/>
    </location>
</feature>
<dbReference type="AlphaFoldDB" id="A0A8J0SCL8"/>
<dbReference type="AGR" id="Xenbase:XB-GENE-29088723"/>
<name>A0A8J0SCL8_XENTR</name>
<accession>A0A8J0SCL8</accession>
<gene>
    <name evidence="3 4" type="primary">LOC105945479</name>
</gene>
<organism evidence="2 3">
    <name type="scientific">Xenopus tropicalis</name>
    <name type="common">Western clawed frog</name>
    <name type="synonym">Silurana tropicalis</name>
    <dbReference type="NCBI Taxonomy" id="8364"/>
    <lineage>
        <taxon>Eukaryota</taxon>
        <taxon>Metazoa</taxon>
        <taxon>Chordata</taxon>
        <taxon>Craniata</taxon>
        <taxon>Vertebrata</taxon>
        <taxon>Euteleostomi</taxon>
        <taxon>Amphibia</taxon>
        <taxon>Batrachia</taxon>
        <taxon>Anura</taxon>
        <taxon>Pipoidea</taxon>
        <taxon>Pipidae</taxon>
        <taxon>Xenopodinae</taxon>
        <taxon>Xenopus</taxon>
        <taxon>Silurana</taxon>
    </lineage>
</organism>
<sequence length="535" mass="60069">MEGRIGAPKRRVLCPRRFRDEEDWAMFRSSGTKRKVTFLSTGEGSRRRQKLMDGSIGGRRGKRSIAEDCDEGSVQEEEGAGNPGEEVSRDLDDVTSAGRGREAAESPGDTAKSAHNPAESPIRSVMPQPSPREPTTLPTITNDLGSAALGANPSPLPPPHGNPNNPAPKGAEGDGAANFPRSTRTPRGPGRRAVPGQARGGKAKNKIRPRVQTASTSSSFQYPPSPEHNRTATTRGHWEEEEADDAEWGREPVPTLPRQRSLFPRGGGNSRPGRAGEYSFLRVPNHRGLPRRPWGDNHWERDDSCYVVGGYYDDYVDDYDTVDVFPSSSQKYRQRRPESRMCYVNDGVPSFYFRNREEEDSWFQWRKERELRRQEEEGSSRGPEGEGRASASADGRTTQKKEEVPGRTVAATAGDPLLEELCERSVSEKTLSSYKKAWERWQLFCKSARGNTTCNILIIGHSFIFWASRHAAGKQLVLPEEHMRIAGQGWRGMKWEQLRGRLSRTMLNFSFIHLINKDPCIDRKDEERPRRGNSR</sequence>
<feature type="compositionally biased region" description="Polar residues" evidence="1">
    <location>
        <begin position="212"/>
        <end position="222"/>
    </location>
</feature>
<evidence type="ECO:0000256" key="1">
    <source>
        <dbReference type="SAM" id="MobiDB-lite"/>
    </source>
</evidence>
<dbReference type="Proteomes" id="UP000008143">
    <property type="component" value="Chromosome 1"/>
</dbReference>
<proteinExistence type="predicted"/>
<keyword evidence="2" id="KW-1185">Reference proteome</keyword>
<feature type="compositionally biased region" description="Low complexity" evidence="1">
    <location>
        <begin position="180"/>
        <end position="197"/>
    </location>
</feature>